<evidence type="ECO:0000313" key="1">
    <source>
        <dbReference type="EMBL" id="CAH3019450.1"/>
    </source>
</evidence>
<keyword evidence="2" id="KW-1185">Reference proteome</keyword>
<proteinExistence type="predicted"/>
<gene>
    <name evidence="1" type="ORF">PEVE_00002724</name>
</gene>
<name>A0ABN8LV71_9CNID</name>
<dbReference type="Proteomes" id="UP001159427">
    <property type="component" value="Unassembled WGS sequence"/>
</dbReference>
<dbReference type="EMBL" id="CALNXI010000116">
    <property type="protein sequence ID" value="CAH3019450.1"/>
    <property type="molecule type" value="Genomic_DNA"/>
</dbReference>
<organism evidence="1 2">
    <name type="scientific">Porites evermanni</name>
    <dbReference type="NCBI Taxonomy" id="104178"/>
    <lineage>
        <taxon>Eukaryota</taxon>
        <taxon>Metazoa</taxon>
        <taxon>Cnidaria</taxon>
        <taxon>Anthozoa</taxon>
        <taxon>Hexacorallia</taxon>
        <taxon>Scleractinia</taxon>
        <taxon>Fungiina</taxon>
        <taxon>Poritidae</taxon>
        <taxon>Porites</taxon>
    </lineage>
</organism>
<reference evidence="1 2" key="1">
    <citation type="submission" date="2022-05" db="EMBL/GenBank/DDBJ databases">
        <authorList>
            <consortium name="Genoscope - CEA"/>
            <person name="William W."/>
        </authorList>
    </citation>
    <scope>NUCLEOTIDE SEQUENCE [LARGE SCALE GENOMIC DNA]</scope>
</reference>
<comment type="caution">
    <text evidence="1">The sequence shown here is derived from an EMBL/GenBank/DDBJ whole genome shotgun (WGS) entry which is preliminary data.</text>
</comment>
<feature type="non-terminal residue" evidence="1">
    <location>
        <position position="109"/>
    </location>
</feature>
<protein>
    <submittedName>
        <fullName evidence="1">Uncharacterized protein</fullName>
    </submittedName>
</protein>
<sequence>MEEFIRRLEEILEESVQGVTAKEAETFIRSNVNSKKVGEAVAVRGEVLGQRTTSTNVSYIRERLETYGIGIKKAQQKFLCPELDKRVNKSCFLVARKVLRQTTLEKIDE</sequence>
<evidence type="ECO:0000313" key="2">
    <source>
        <dbReference type="Proteomes" id="UP001159427"/>
    </source>
</evidence>
<accession>A0ABN8LV71</accession>